<accession>A0A1E5R0A8</accession>
<dbReference type="GO" id="GO:0006914">
    <property type="term" value="P:autophagy"/>
    <property type="evidence" value="ECO:0007669"/>
    <property type="project" value="TreeGrafter"/>
</dbReference>
<dbReference type="InterPro" id="IPR001180">
    <property type="entry name" value="CNH_dom"/>
</dbReference>
<gene>
    <name evidence="2" type="ORF">AWRI3579_g4429</name>
</gene>
<dbReference type="FunCoup" id="A0A1E5R0A8">
    <property type="interactions" value="81"/>
</dbReference>
<dbReference type="STRING" id="56408.A0A1E5R0A8"/>
<dbReference type="GO" id="GO:0000329">
    <property type="term" value="C:fungal-type vacuole membrane"/>
    <property type="evidence" value="ECO:0007669"/>
    <property type="project" value="TreeGrafter"/>
</dbReference>
<reference evidence="3" key="1">
    <citation type="journal article" date="2016" name="Genome Announc.">
        <title>Genome sequences of three species of Hanseniaspora isolated from spontaneous wine fermentations.</title>
        <authorList>
            <person name="Sternes P.R."/>
            <person name="Lee D."/>
            <person name="Kutyna D.R."/>
            <person name="Borneman A.R."/>
        </authorList>
    </citation>
    <scope>NUCLEOTIDE SEQUENCE [LARGE SCALE GENOMIC DNA]</scope>
    <source>
        <strain evidence="3">AWRI3579</strain>
    </source>
</reference>
<dbReference type="Proteomes" id="UP000095728">
    <property type="component" value="Unassembled WGS sequence"/>
</dbReference>
<dbReference type="PANTHER" id="PTHR12894:SF28">
    <property type="entry name" value="VACUOLAR PROTEIN SORTING-ASSOCIATED PROTEIN 3"/>
    <property type="match status" value="1"/>
</dbReference>
<proteinExistence type="predicted"/>
<evidence type="ECO:0000313" key="2">
    <source>
        <dbReference type="EMBL" id="OEJ80326.1"/>
    </source>
</evidence>
<dbReference type="PROSITE" id="PS50219">
    <property type="entry name" value="CNH"/>
    <property type="match status" value="1"/>
</dbReference>
<dbReference type="GO" id="GO:0034058">
    <property type="term" value="P:endosomal vesicle fusion"/>
    <property type="evidence" value="ECO:0007669"/>
    <property type="project" value="TreeGrafter"/>
</dbReference>
<organism evidence="2 3">
    <name type="scientific">Hanseniaspora osmophila</name>
    <dbReference type="NCBI Taxonomy" id="56408"/>
    <lineage>
        <taxon>Eukaryota</taxon>
        <taxon>Fungi</taxon>
        <taxon>Dikarya</taxon>
        <taxon>Ascomycota</taxon>
        <taxon>Saccharomycotina</taxon>
        <taxon>Saccharomycetes</taxon>
        <taxon>Saccharomycodales</taxon>
        <taxon>Saccharomycodaceae</taxon>
        <taxon>Hanseniaspora</taxon>
    </lineage>
</organism>
<protein>
    <submittedName>
        <fullName evidence="2">Vacuolar protein sorting-associated protein 3</fullName>
    </submittedName>
</protein>
<dbReference type="InterPro" id="IPR032914">
    <property type="entry name" value="Vam6/VPS39/TRAP1"/>
</dbReference>
<keyword evidence="3" id="KW-1185">Reference proteome</keyword>
<feature type="domain" description="CNH" evidence="1">
    <location>
        <begin position="14"/>
        <end position="300"/>
    </location>
</feature>
<name>A0A1E5R0A8_9ASCO</name>
<sequence length="922" mass="106300">MFKVCSLIKDLPSGFQFSAVALFEKNIYIGTTNGDLFHYMEIGPAEYVLISKASVGASASNLGIKSIHAIRSIARALILTTTNQVLLYELPEFQLVQEQNQIHNIKEISLHSVTKDTELVFIDINNQGRVYNITKEKNIEATNNVLKNVRKFYRQKNTVLTVTKDGNFELIKPAVIRGDQTKRSRPEHIPLFKAFETPHPDETWEPVAAVVSDTGFVIVCGSLPTEPSMALIIDHDGNITNGTIVLERGYPSNVVVQGLFLFFQFEQQVDVFQLGKEEAKFLQSLELPNFYKADEELKVLSDDEAEINLVVEILRLVPTDETCKTASSSSVSVRKDQENMYVKSTYESKTNLLAFDNESIKLVAQPPIFLSFRDFEESSIKKCERYFETTEVRTAKAKETEFEKLQTSYIETFYLVLLLLHCGKIDSTLMDKFLQRCMDVDLRLLYYMLDFHVYGDLWVFNGLLGKIKKLKILKFTNKIDSIVDFMERALVYFSEEANVHLLIDLKDGSNVNKTITMSYVNCWIAECEKIETQLNVGVLDLTHFEKEILELLRDAAKHEKNKKHSQKFKDAIKQIFLQTKEYDEYLQFLLDESNISEAKTFFFDQYDNIKSENLKTTVIHKILKDKNQNFATVVPKLCEIIKKESLNFHELLEQINDVNLKIEFLEYQIMTTGDDATKDSALLLDYYIAQVNDLLMNQGLLDILNQWQSSYIADLGYGKKPSFGSYLRERLSFEIEVQSDEAVVAEKLIKLKGKLRSMAQKEHNSSEAESCLTVFFTKFKEDVPLIFLVFDELSEVIQKMGEKETFELLLMLNDFESINLFFINQANFVKILKSYLGLNQSGSTVALRFMESNYQTATKNTELCVQVLQILPSEWKCLTISSFLYYSLMKLRFESQNFELQKALVKQHLQERKQILDRYSKR</sequence>
<comment type="caution">
    <text evidence="2">The sequence shown here is derived from an EMBL/GenBank/DDBJ whole genome shotgun (WGS) entry which is preliminary data.</text>
</comment>
<dbReference type="AlphaFoldDB" id="A0A1E5R0A8"/>
<dbReference type="PANTHER" id="PTHR12894">
    <property type="entry name" value="CNH DOMAIN CONTAINING"/>
    <property type="match status" value="1"/>
</dbReference>
<evidence type="ECO:0000259" key="1">
    <source>
        <dbReference type="PROSITE" id="PS50219"/>
    </source>
</evidence>
<dbReference type="EMBL" id="LPNM01000012">
    <property type="protein sequence ID" value="OEJ80326.1"/>
    <property type="molecule type" value="Genomic_DNA"/>
</dbReference>
<dbReference type="InParanoid" id="A0A1E5R0A8"/>
<evidence type="ECO:0000313" key="3">
    <source>
        <dbReference type="Proteomes" id="UP000095728"/>
    </source>
</evidence>
<dbReference type="OrthoDB" id="5325112at2759"/>